<dbReference type="SUPFAM" id="SSF49899">
    <property type="entry name" value="Concanavalin A-like lectins/glucanases"/>
    <property type="match status" value="1"/>
</dbReference>
<keyword evidence="3" id="KW-0430">Lectin</keyword>
<dbReference type="Pfam" id="PF13385">
    <property type="entry name" value="Laminin_G_3"/>
    <property type="match status" value="1"/>
</dbReference>
<feature type="signal peptide" evidence="2">
    <location>
        <begin position="1"/>
        <end position="30"/>
    </location>
</feature>
<keyword evidence="4" id="KW-1185">Reference proteome</keyword>
<dbReference type="Gene3D" id="2.60.120.200">
    <property type="match status" value="1"/>
</dbReference>
<evidence type="ECO:0000313" key="3">
    <source>
        <dbReference type="EMBL" id="TDQ50450.1"/>
    </source>
</evidence>
<evidence type="ECO:0000313" key="4">
    <source>
        <dbReference type="Proteomes" id="UP000295375"/>
    </source>
</evidence>
<dbReference type="InterPro" id="IPR013320">
    <property type="entry name" value="ConA-like_dom_sf"/>
</dbReference>
<feature type="compositionally biased region" description="Polar residues" evidence="1">
    <location>
        <begin position="40"/>
        <end position="55"/>
    </location>
</feature>
<dbReference type="PROSITE" id="PS51257">
    <property type="entry name" value="PROKAR_LIPOPROTEIN"/>
    <property type="match status" value="1"/>
</dbReference>
<evidence type="ECO:0000256" key="2">
    <source>
        <dbReference type="SAM" id="SignalP"/>
    </source>
</evidence>
<proteinExistence type="predicted"/>
<protein>
    <submittedName>
        <fullName evidence="3">Concanavalin A-like lectin/glucanase superfamily protein</fullName>
    </submittedName>
</protein>
<accession>A0A4R6UT80</accession>
<sequence length="831" mass="88938">MNKIQALLPMPLSMKWLKTLAMASGLTLLAACSGGGASVEENNNSGQPNPGTNYSGPPPQSEDVQRFKLAVWDNLVRADRCGSCHGTGGQTPQFVRTDDINLAYAAANTVVNLSRPAESRMVIKVGEGHNCWLASNGACADTITSYITNWAGGSVGGGATEVVLTPPDNIFMPGDARSFPADSSLFASTVYPVLEQYCSRCHSDTAGNAQSPFFGSDDIDLAYSAAQSRINLDNVPLSRLVVRLRSEFHNCWSNCTENANTMEQAIQSFVDGIPLTEVDPDLVISAANRLVDGIVASSGGRHDANAIARWEFKTGSGPIAYDTSGVEPALNLTISGGVEWVGGWGLQFTNGRAQGSTANSKKLHDLIKATGEYSVEAWVAPANVVQDGPARIISYSAGEDRTNFTVGQTAYNYEFLMRHANTAGDGMPALATADDDERLQATLQHVVMTYDPINGRRIYVNGEFTGDMDDEDPGHLNDWDSTFAFVLGNETDGQLPWAGIVKLVAIHNRVLSDEQIAQNFEAGVGERYFLLFNVSHLLDVPECTVNSVPQCYIVIEVSRFDSYGYLFDKPFFASLNSAASFSDIPVQSMRIGINGREAPVGQAYANIDVEISQARQDLSTLGTVVALEKGPSADEFFLTFDRIGAHTHVRLDPVPPTPLPPADGDPVSAIGVRTFDEINASMSVLTTVEQTDPNVQALFQTIRQGLPNDELITTFSAAHQMGITQLAIQYCNALVEDTTKRSAYFPGFNFSAQPGVAFNATGRNQILDPLLARILGVNISSQPTDASVRTELNALIDQLSVCGTSCPANKTASIVKAVCAAGIGGAAMLVQ</sequence>
<evidence type="ECO:0000256" key="1">
    <source>
        <dbReference type="SAM" id="MobiDB-lite"/>
    </source>
</evidence>
<reference evidence="3 4" key="1">
    <citation type="submission" date="2019-03" db="EMBL/GenBank/DDBJ databases">
        <title>Genomic Encyclopedia of Type Strains, Phase IV (KMG-IV): sequencing the most valuable type-strain genomes for metagenomic binning, comparative biology and taxonomic classification.</title>
        <authorList>
            <person name="Goeker M."/>
        </authorList>
    </citation>
    <scope>NUCLEOTIDE SEQUENCE [LARGE SCALE GENOMIC DNA]</scope>
    <source>
        <strain evidence="3 4">DSM 103792</strain>
    </source>
</reference>
<dbReference type="AlphaFoldDB" id="A0A4R6UT80"/>
<dbReference type="Proteomes" id="UP000295375">
    <property type="component" value="Unassembled WGS sequence"/>
</dbReference>
<dbReference type="RefSeq" id="WP_198325221.1">
    <property type="nucleotide sequence ID" value="NZ_CP037953.1"/>
</dbReference>
<organism evidence="3 4">
    <name type="scientific">Permianibacter aggregans</name>
    <dbReference type="NCBI Taxonomy" id="1510150"/>
    <lineage>
        <taxon>Bacteria</taxon>
        <taxon>Pseudomonadati</taxon>
        <taxon>Pseudomonadota</taxon>
        <taxon>Gammaproteobacteria</taxon>
        <taxon>Pseudomonadales</taxon>
        <taxon>Pseudomonadaceae</taxon>
        <taxon>Permianibacter</taxon>
    </lineage>
</organism>
<feature type="chain" id="PRO_5020599496" evidence="2">
    <location>
        <begin position="31"/>
        <end position="831"/>
    </location>
</feature>
<name>A0A4R6UT80_9GAMM</name>
<feature type="region of interest" description="Disordered" evidence="1">
    <location>
        <begin position="37"/>
        <end position="61"/>
    </location>
</feature>
<dbReference type="GO" id="GO:0030246">
    <property type="term" value="F:carbohydrate binding"/>
    <property type="evidence" value="ECO:0007669"/>
    <property type="project" value="UniProtKB-KW"/>
</dbReference>
<keyword evidence="2" id="KW-0732">Signal</keyword>
<gene>
    <name evidence="3" type="ORF">EV696_102131</name>
</gene>
<dbReference type="EMBL" id="SNYM01000002">
    <property type="protein sequence ID" value="TDQ50450.1"/>
    <property type="molecule type" value="Genomic_DNA"/>
</dbReference>
<comment type="caution">
    <text evidence="3">The sequence shown here is derived from an EMBL/GenBank/DDBJ whole genome shotgun (WGS) entry which is preliminary data.</text>
</comment>